<dbReference type="PROSITE" id="PS50878">
    <property type="entry name" value="RT_POL"/>
    <property type="match status" value="1"/>
</dbReference>
<dbReference type="InterPro" id="IPR000477">
    <property type="entry name" value="RT_dom"/>
</dbReference>
<organism evidence="3">
    <name type="scientific">Desulfofervidus auxilii</name>
    <dbReference type="NCBI Taxonomy" id="1621989"/>
    <lineage>
        <taxon>Bacteria</taxon>
        <taxon>Pseudomonadati</taxon>
        <taxon>Thermodesulfobacteriota</taxon>
        <taxon>Candidatus Desulfofervidia</taxon>
        <taxon>Candidatus Desulfofervidales</taxon>
        <taxon>Candidatus Desulfofervidaceae</taxon>
        <taxon>Candidatus Desulfofervidus</taxon>
    </lineage>
</organism>
<dbReference type="Proteomes" id="UP000886289">
    <property type="component" value="Unassembled WGS sequence"/>
</dbReference>
<dbReference type="GO" id="GO:0003964">
    <property type="term" value="F:RNA-directed DNA polymerase activity"/>
    <property type="evidence" value="ECO:0007669"/>
    <property type="project" value="UniProtKB-KW"/>
</dbReference>
<dbReference type="SUPFAM" id="SSF56672">
    <property type="entry name" value="DNA/RNA polymerases"/>
    <property type="match status" value="1"/>
</dbReference>
<dbReference type="CDD" id="cd01646">
    <property type="entry name" value="RT_Bac_retron_I"/>
    <property type="match status" value="1"/>
</dbReference>
<dbReference type="EMBL" id="DRBS01000426">
    <property type="protein sequence ID" value="HDD45453.1"/>
    <property type="molecule type" value="Genomic_DNA"/>
</dbReference>
<comment type="caution">
    <text evidence="3">The sequence shown here is derived from an EMBL/GenBank/DDBJ whole genome shotgun (WGS) entry which is preliminary data.</text>
</comment>
<evidence type="ECO:0000313" key="3">
    <source>
        <dbReference type="EMBL" id="HDD45453.1"/>
    </source>
</evidence>
<proteinExistence type="inferred from homology"/>
<name>A0A7C0U4P2_DESA2</name>
<keyword evidence="3" id="KW-0548">Nucleotidyltransferase</keyword>
<accession>A0A7C0U4P2</accession>
<keyword evidence="3" id="KW-0808">Transferase</keyword>
<gene>
    <name evidence="3" type="ORF">ENG63_11465</name>
</gene>
<reference evidence="3" key="1">
    <citation type="journal article" date="2020" name="mSystems">
        <title>Genome- and Community-Level Interaction Insights into Carbon Utilization and Element Cycling Functions of Hydrothermarchaeota in Hydrothermal Sediment.</title>
        <authorList>
            <person name="Zhou Z."/>
            <person name="Liu Y."/>
            <person name="Xu W."/>
            <person name="Pan J."/>
            <person name="Luo Z.H."/>
            <person name="Li M."/>
        </authorList>
    </citation>
    <scope>NUCLEOTIDE SEQUENCE [LARGE SCALE GENOMIC DNA]</scope>
    <source>
        <strain evidence="3">HyVt-233</strain>
    </source>
</reference>
<evidence type="ECO:0000259" key="2">
    <source>
        <dbReference type="PROSITE" id="PS50878"/>
    </source>
</evidence>
<dbReference type="InterPro" id="IPR051083">
    <property type="entry name" value="GrpII_Intron_Splice-Mob/Def"/>
</dbReference>
<dbReference type="InterPro" id="IPR043502">
    <property type="entry name" value="DNA/RNA_pol_sf"/>
</dbReference>
<dbReference type="Pfam" id="PF00078">
    <property type="entry name" value="RVT_1"/>
    <property type="match status" value="1"/>
</dbReference>
<comment type="similarity">
    <text evidence="1">Belongs to the bacterial reverse transcriptase family.</text>
</comment>
<dbReference type="PANTHER" id="PTHR34047">
    <property type="entry name" value="NUCLEAR INTRON MATURASE 1, MITOCHONDRIAL-RELATED"/>
    <property type="match status" value="1"/>
</dbReference>
<sequence>MGERNQRLTVDKVFTLDFLKKIWRKIKKSLSDNLIRDPLDNLAYEVNLEQNLKTLRYKVLSNQYQPGNQTIVRSAKKDGLTRPLAFLEIENQIVLNAICESLEPQLLKDFPKYVNYSRSRIKVIKDPSEIDYESWFDRWLRHQNLLKKFVAEDSEYEFVVEADISNFFPSVNLRLLRQAILAKTEAEEKLLQLLFYLLHTMVSRPDYSIDHDNGLPQENHDASRMLAHFFLEPIDKDFEDFGREERYIRWVDDFRIAVTSEIEGRKCIQKLQLSLEKRGLFLNTAKSKILSREQAKSELFLDENAYLEEVHEKIKKGEIVDISEFKSKLIAFLQKEKIGSWERVLRRYYTESRRVGSNILEKYAIQHLKEFPSSAKHILEYLHGRPHTEELLNQIFKYLKSTENIYEDVEILTYELLLRWRCSYESKSKIVKPALDHFFGRNEWATPLNEYCKGLIALLTYKYGNYDAISEIADYFNGSSEKHFVRYTYLVLSATTDFEEIATRKVISSEDIGLRRLSGFIQLVKREPAKHYKLLKNYMQLRKKKLPDRYELEPRALPLFRITKENTQFRNTKWKNLVNNAIKLLEDNQNDFKDYVSITFLSQERDMP</sequence>
<feature type="domain" description="Reverse transcriptase" evidence="2">
    <location>
        <begin position="53"/>
        <end position="305"/>
    </location>
</feature>
<keyword evidence="3" id="KW-0695">RNA-directed DNA polymerase</keyword>
<dbReference type="PANTHER" id="PTHR34047:SF8">
    <property type="entry name" value="PROTEIN YKFC"/>
    <property type="match status" value="1"/>
</dbReference>
<protein>
    <submittedName>
        <fullName evidence="3">RNA-directed DNA polymerase</fullName>
    </submittedName>
</protein>
<evidence type="ECO:0000256" key="1">
    <source>
        <dbReference type="ARBA" id="ARBA00034120"/>
    </source>
</evidence>
<dbReference type="AlphaFoldDB" id="A0A7C0U4P2"/>